<evidence type="ECO:0000313" key="3">
    <source>
        <dbReference type="Proteomes" id="UP000837857"/>
    </source>
</evidence>
<gene>
    <name evidence="2" type="ORF">IPOD504_LOCUS13179</name>
</gene>
<keyword evidence="3" id="KW-1185">Reference proteome</keyword>
<reference evidence="2" key="1">
    <citation type="submission" date="2022-03" db="EMBL/GenBank/DDBJ databases">
        <authorList>
            <person name="Martin H S."/>
        </authorList>
    </citation>
    <scope>NUCLEOTIDE SEQUENCE</scope>
</reference>
<proteinExistence type="predicted"/>
<name>A0ABN8IVS8_9NEOP</name>
<accession>A0ABN8IVS8</accession>
<evidence type="ECO:0000313" key="2">
    <source>
        <dbReference type="EMBL" id="CAH2065887.1"/>
    </source>
</evidence>
<protein>
    <submittedName>
        <fullName evidence="2">Uncharacterized protein</fullName>
    </submittedName>
</protein>
<dbReference type="Proteomes" id="UP000837857">
    <property type="component" value="Chromosome 4"/>
</dbReference>
<organism evidence="2 3">
    <name type="scientific">Iphiclides podalirius</name>
    <name type="common">scarce swallowtail</name>
    <dbReference type="NCBI Taxonomy" id="110791"/>
    <lineage>
        <taxon>Eukaryota</taxon>
        <taxon>Metazoa</taxon>
        <taxon>Ecdysozoa</taxon>
        <taxon>Arthropoda</taxon>
        <taxon>Hexapoda</taxon>
        <taxon>Insecta</taxon>
        <taxon>Pterygota</taxon>
        <taxon>Neoptera</taxon>
        <taxon>Endopterygota</taxon>
        <taxon>Lepidoptera</taxon>
        <taxon>Glossata</taxon>
        <taxon>Ditrysia</taxon>
        <taxon>Papilionoidea</taxon>
        <taxon>Papilionidae</taxon>
        <taxon>Papilioninae</taxon>
        <taxon>Iphiclides</taxon>
    </lineage>
</organism>
<feature type="region of interest" description="Disordered" evidence="1">
    <location>
        <begin position="51"/>
        <end position="73"/>
    </location>
</feature>
<feature type="non-terminal residue" evidence="2">
    <location>
        <position position="109"/>
    </location>
</feature>
<evidence type="ECO:0000256" key="1">
    <source>
        <dbReference type="SAM" id="MobiDB-lite"/>
    </source>
</evidence>
<sequence length="109" mass="11211">MYSLNSWTSGVESYIAPVEPAGAVLAEGHALPSIAATSPADWECRSAARAGLGGARRGSASTPAEVDPKGHPVTNSWRVASVGLIRRLGSHLRTKAVMNGQGGTVTLTE</sequence>
<dbReference type="EMBL" id="OW152816">
    <property type="protein sequence ID" value="CAH2065887.1"/>
    <property type="molecule type" value="Genomic_DNA"/>
</dbReference>